<dbReference type="GeneID" id="85352004"/>
<dbReference type="Gene3D" id="3.40.50.1460">
    <property type="match status" value="1"/>
</dbReference>
<gene>
    <name evidence="2" type="ORF">EV420DRAFT_1304397</name>
</gene>
<dbReference type="EMBL" id="JAUEPS010000009">
    <property type="protein sequence ID" value="KAK0462295.1"/>
    <property type="molecule type" value="Genomic_DNA"/>
</dbReference>
<dbReference type="GO" id="GO:0006508">
    <property type="term" value="P:proteolysis"/>
    <property type="evidence" value="ECO:0007669"/>
    <property type="project" value="InterPro"/>
</dbReference>
<keyword evidence="3" id="KW-1185">Reference proteome</keyword>
<dbReference type="Pfam" id="PF00656">
    <property type="entry name" value="Peptidase_C14"/>
    <property type="match status" value="1"/>
</dbReference>
<organism evidence="2 3">
    <name type="scientific">Armillaria tabescens</name>
    <name type="common">Ringless honey mushroom</name>
    <name type="synonym">Agaricus tabescens</name>
    <dbReference type="NCBI Taxonomy" id="1929756"/>
    <lineage>
        <taxon>Eukaryota</taxon>
        <taxon>Fungi</taxon>
        <taxon>Dikarya</taxon>
        <taxon>Basidiomycota</taxon>
        <taxon>Agaricomycotina</taxon>
        <taxon>Agaricomycetes</taxon>
        <taxon>Agaricomycetidae</taxon>
        <taxon>Agaricales</taxon>
        <taxon>Marasmiineae</taxon>
        <taxon>Physalacriaceae</taxon>
        <taxon>Desarmillaria</taxon>
    </lineage>
</organism>
<dbReference type="GO" id="GO:0004197">
    <property type="term" value="F:cysteine-type endopeptidase activity"/>
    <property type="evidence" value="ECO:0007669"/>
    <property type="project" value="InterPro"/>
</dbReference>
<protein>
    <recommendedName>
        <fullName evidence="1">Peptidase C14 caspase domain-containing protein</fullName>
    </recommendedName>
</protein>
<evidence type="ECO:0000259" key="1">
    <source>
        <dbReference type="Pfam" id="PF00656"/>
    </source>
</evidence>
<proteinExistence type="predicted"/>
<evidence type="ECO:0000313" key="3">
    <source>
        <dbReference type="Proteomes" id="UP001175211"/>
    </source>
</evidence>
<comment type="caution">
    <text evidence="2">The sequence shown here is derived from an EMBL/GenBank/DDBJ whole genome shotgun (WGS) entry which is preliminary data.</text>
</comment>
<dbReference type="Proteomes" id="UP001175211">
    <property type="component" value="Unassembled WGS sequence"/>
</dbReference>
<dbReference type="InterPro" id="IPR011600">
    <property type="entry name" value="Pept_C14_caspase"/>
</dbReference>
<dbReference type="RefSeq" id="XP_060333907.1">
    <property type="nucleotide sequence ID" value="XM_060468456.1"/>
</dbReference>
<reference evidence="2" key="1">
    <citation type="submission" date="2023-06" db="EMBL/GenBank/DDBJ databases">
        <authorList>
            <consortium name="Lawrence Berkeley National Laboratory"/>
            <person name="Ahrendt S."/>
            <person name="Sahu N."/>
            <person name="Indic B."/>
            <person name="Wong-Bajracharya J."/>
            <person name="Merenyi Z."/>
            <person name="Ke H.-M."/>
            <person name="Monk M."/>
            <person name="Kocsube S."/>
            <person name="Drula E."/>
            <person name="Lipzen A."/>
            <person name="Balint B."/>
            <person name="Henrissat B."/>
            <person name="Andreopoulos B."/>
            <person name="Martin F.M."/>
            <person name="Harder C.B."/>
            <person name="Rigling D."/>
            <person name="Ford K.L."/>
            <person name="Foster G.D."/>
            <person name="Pangilinan J."/>
            <person name="Papanicolaou A."/>
            <person name="Barry K."/>
            <person name="LaButti K."/>
            <person name="Viragh M."/>
            <person name="Koriabine M."/>
            <person name="Yan M."/>
            <person name="Riley R."/>
            <person name="Champramary S."/>
            <person name="Plett K.L."/>
            <person name="Tsai I.J."/>
            <person name="Slot J."/>
            <person name="Sipos G."/>
            <person name="Plett J."/>
            <person name="Nagy L.G."/>
            <person name="Grigoriev I.V."/>
        </authorList>
    </citation>
    <scope>NUCLEOTIDE SEQUENCE</scope>
    <source>
        <strain evidence="2">CCBAS 213</strain>
    </source>
</reference>
<name>A0AA39NAY7_ARMTA</name>
<sequence>MAEDSGIFNQVKSTKRPTYINFPNIQNLCHECLKFFHYNNRSQFSVATSAPHKVDASRFWAVVIGIDEYKEISILECGVADAQSFQQYLIADLGVPEGRIQLLLGSKEHDSPTDPMCPSRTCIIDALLSLIDNHEIEKGDNIIFYYAGHGSSYKCSDYRDDEMPDAKISPGNIGYIEALCPIDRDTHDANGEAVPDISDRELNTILKLISRAKGPPHHRHSRLLLFWWCWPGCSSTGGPYVPRNEMGYYSRYAPRRRGESEEIWLPVHFVAGLGDGLRLPRCFGCVQAIPVCEREVGGWSAGGGFHALALARSTVWLLQCRDDI</sequence>
<evidence type="ECO:0000313" key="2">
    <source>
        <dbReference type="EMBL" id="KAK0462295.1"/>
    </source>
</evidence>
<accession>A0AA39NAY7</accession>
<feature type="domain" description="Peptidase C14 caspase" evidence="1">
    <location>
        <begin position="60"/>
        <end position="163"/>
    </location>
</feature>
<dbReference type="AlphaFoldDB" id="A0AA39NAY7"/>